<protein>
    <submittedName>
        <fullName evidence="1">Uncharacterized protein</fullName>
    </submittedName>
</protein>
<evidence type="ECO:0000313" key="2">
    <source>
        <dbReference type="Proteomes" id="UP000054563"/>
    </source>
</evidence>
<sequence>MTDKYSMQAMIGDPFNYGNLEPQSSRYLAGNTRQFLLGSGEIFNSRETDFLQHQPAQELTRLIKQDPADVDERLHINVKKHVSSPSIQSCDLAHLKSIAQTKDLSATVASNSVTLILKGIFKQRQSFTSLPIRTLAFLAMLKVVMHTLFNGKNIPPSKNH</sequence>
<dbReference type="EMBL" id="DS017076">
    <property type="protein sequence ID" value="KMU92407.1"/>
    <property type="molecule type" value="Genomic_DNA"/>
</dbReference>
<proteinExistence type="predicted"/>
<dbReference type="VEuPathDB" id="FungiDB:CIHG_10130"/>
<name>A0A0J8S5F6_COCIT</name>
<evidence type="ECO:0000313" key="1">
    <source>
        <dbReference type="EMBL" id="KMU92407.1"/>
    </source>
</evidence>
<dbReference type="Proteomes" id="UP000054563">
    <property type="component" value="Unassembled WGS sequence"/>
</dbReference>
<accession>A0A0J8S5F6</accession>
<reference evidence="2" key="1">
    <citation type="journal article" date="2010" name="Genome Res.">
        <title>Population genomic sequencing of Coccidioides fungi reveals recent hybridization and transposon control.</title>
        <authorList>
            <person name="Neafsey D.E."/>
            <person name="Barker B.M."/>
            <person name="Sharpton T.J."/>
            <person name="Stajich J.E."/>
            <person name="Park D.J."/>
            <person name="Whiston E."/>
            <person name="Hung C.-Y."/>
            <person name="McMahan C."/>
            <person name="White J."/>
            <person name="Sykes S."/>
            <person name="Heiman D."/>
            <person name="Young S."/>
            <person name="Zeng Q."/>
            <person name="Abouelleil A."/>
            <person name="Aftuck L."/>
            <person name="Bessette D."/>
            <person name="Brown A."/>
            <person name="FitzGerald M."/>
            <person name="Lui A."/>
            <person name="Macdonald J.P."/>
            <person name="Priest M."/>
            <person name="Orbach M.J."/>
            <person name="Galgiani J.N."/>
            <person name="Kirkland T.N."/>
            <person name="Cole G.T."/>
            <person name="Birren B.W."/>
            <person name="Henn M.R."/>
            <person name="Taylor J.W."/>
            <person name="Rounsley S.D."/>
        </authorList>
    </citation>
    <scope>NUCLEOTIDE SEQUENCE [LARGE SCALE GENOMIC DNA]</scope>
    <source>
        <strain evidence="2">H538.4</strain>
    </source>
</reference>
<organism evidence="1 2">
    <name type="scientific">Coccidioides immitis H538.4</name>
    <dbReference type="NCBI Taxonomy" id="396776"/>
    <lineage>
        <taxon>Eukaryota</taxon>
        <taxon>Fungi</taxon>
        <taxon>Dikarya</taxon>
        <taxon>Ascomycota</taxon>
        <taxon>Pezizomycotina</taxon>
        <taxon>Eurotiomycetes</taxon>
        <taxon>Eurotiomycetidae</taxon>
        <taxon>Onygenales</taxon>
        <taxon>Onygenaceae</taxon>
        <taxon>Coccidioides</taxon>
    </lineage>
</organism>
<gene>
    <name evidence="1" type="ORF">CIHG_10130</name>
</gene>
<dbReference type="AlphaFoldDB" id="A0A0J8S5F6"/>